<sequence>MSRFTLLGENLVETGKDGVAFLVRGGKYIVHKPIEGGYQSHVQIVADVNTKELFVRKTSKKPFPPTGSEGPSSTDTPTDPEIRILKTLKTFPLRDPMYPDEGLRPRWITCHRYYEVPDAFRANKVTRVSYWKYYNGGSLHDMMENGVRVPTSVLARCVAQVCETLHVMYHCGDEPIYHCDLHTRNILVHWPGGTTYKNKPDFYIGDFGYARTATESLIDTECCHGVDARFEQRQWERGHGRKYSPPPRVAPAGCRRRWDIALFLDTLSHQLNKKIQWYGWSPLLQELFDTLRELDDRDRRMATRDPTSKPPSLISMARSARAIEVIALKAERDTEDYDAFLEKGRDAVRSLTYRPPFVWDREKSRRPAATPFEVLKKDAKEWGFENLGGDWTPIRSV</sequence>
<reference evidence="3 4" key="1">
    <citation type="journal article" date="2024" name="Commun. Biol.">
        <title>Comparative genomic analysis of thermophilic fungi reveals convergent evolutionary adaptations and gene losses.</title>
        <authorList>
            <person name="Steindorff A.S."/>
            <person name="Aguilar-Pontes M.V."/>
            <person name="Robinson A.J."/>
            <person name="Andreopoulos B."/>
            <person name="LaButti K."/>
            <person name="Kuo A."/>
            <person name="Mondo S."/>
            <person name="Riley R."/>
            <person name="Otillar R."/>
            <person name="Haridas S."/>
            <person name="Lipzen A."/>
            <person name="Grimwood J."/>
            <person name="Schmutz J."/>
            <person name="Clum A."/>
            <person name="Reid I.D."/>
            <person name="Moisan M.C."/>
            <person name="Butler G."/>
            <person name="Nguyen T.T.M."/>
            <person name="Dewar K."/>
            <person name="Conant G."/>
            <person name="Drula E."/>
            <person name="Henrissat B."/>
            <person name="Hansel C."/>
            <person name="Singer S."/>
            <person name="Hutchinson M.I."/>
            <person name="de Vries R.P."/>
            <person name="Natvig D.O."/>
            <person name="Powell A.J."/>
            <person name="Tsang A."/>
            <person name="Grigoriev I.V."/>
        </authorList>
    </citation>
    <scope>NUCLEOTIDE SEQUENCE [LARGE SCALE GENOMIC DNA]</scope>
    <source>
        <strain evidence="3 4">CBS 620.91</strain>
    </source>
</reference>
<dbReference type="Proteomes" id="UP001583172">
    <property type="component" value="Unassembled WGS sequence"/>
</dbReference>
<accession>A0ABR3VE22</accession>
<evidence type="ECO:0000259" key="2">
    <source>
        <dbReference type="PROSITE" id="PS50011"/>
    </source>
</evidence>
<evidence type="ECO:0000313" key="3">
    <source>
        <dbReference type="EMBL" id="KAL1840057.1"/>
    </source>
</evidence>
<dbReference type="Gene3D" id="1.10.510.10">
    <property type="entry name" value="Transferase(Phosphotransferase) domain 1"/>
    <property type="match status" value="1"/>
</dbReference>
<organism evidence="3 4">
    <name type="scientific">Humicola insolens</name>
    <name type="common">Soft-rot fungus</name>
    <dbReference type="NCBI Taxonomy" id="85995"/>
    <lineage>
        <taxon>Eukaryota</taxon>
        <taxon>Fungi</taxon>
        <taxon>Dikarya</taxon>
        <taxon>Ascomycota</taxon>
        <taxon>Pezizomycotina</taxon>
        <taxon>Sordariomycetes</taxon>
        <taxon>Sordariomycetidae</taxon>
        <taxon>Sordariales</taxon>
        <taxon>Chaetomiaceae</taxon>
        <taxon>Mycothermus</taxon>
    </lineage>
</organism>
<name>A0ABR3VE22_HUMIN</name>
<dbReference type="Pfam" id="PF00069">
    <property type="entry name" value="Pkinase"/>
    <property type="match status" value="1"/>
</dbReference>
<dbReference type="InterPro" id="IPR011009">
    <property type="entry name" value="Kinase-like_dom_sf"/>
</dbReference>
<feature type="region of interest" description="Disordered" evidence="1">
    <location>
        <begin position="57"/>
        <end position="81"/>
    </location>
</feature>
<dbReference type="SMART" id="SM00220">
    <property type="entry name" value="S_TKc"/>
    <property type="match status" value="1"/>
</dbReference>
<dbReference type="EMBL" id="JAZGSY010000129">
    <property type="protein sequence ID" value="KAL1840057.1"/>
    <property type="molecule type" value="Genomic_DNA"/>
</dbReference>
<dbReference type="PROSITE" id="PS50011">
    <property type="entry name" value="PROTEIN_KINASE_DOM"/>
    <property type="match status" value="1"/>
</dbReference>
<proteinExistence type="predicted"/>
<comment type="caution">
    <text evidence="3">The sequence shown here is derived from an EMBL/GenBank/DDBJ whole genome shotgun (WGS) entry which is preliminary data.</text>
</comment>
<evidence type="ECO:0000256" key="1">
    <source>
        <dbReference type="SAM" id="MobiDB-lite"/>
    </source>
</evidence>
<feature type="domain" description="Protein kinase" evidence="2">
    <location>
        <begin position="28"/>
        <end position="358"/>
    </location>
</feature>
<protein>
    <recommendedName>
        <fullName evidence="2">Protein kinase domain-containing protein</fullName>
    </recommendedName>
</protein>
<evidence type="ECO:0000313" key="4">
    <source>
        <dbReference type="Proteomes" id="UP001583172"/>
    </source>
</evidence>
<gene>
    <name evidence="3" type="ORF">VTJ49DRAFT_833</name>
</gene>
<dbReference type="SUPFAM" id="SSF56112">
    <property type="entry name" value="Protein kinase-like (PK-like)"/>
    <property type="match status" value="1"/>
</dbReference>
<dbReference type="InterPro" id="IPR000719">
    <property type="entry name" value="Prot_kinase_dom"/>
</dbReference>
<keyword evidence="4" id="KW-1185">Reference proteome</keyword>